<feature type="domain" description="Polysaccharide pyruvyl transferase" evidence="1">
    <location>
        <begin position="17"/>
        <end position="280"/>
    </location>
</feature>
<evidence type="ECO:0000313" key="5">
    <source>
        <dbReference type="Proteomes" id="UP001143400"/>
    </source>
</evidence>
<organism evidence="2 5">
    <name type="scientific">Methylopila capsulata</name>
    <dbReference type="NCBI Taxonomy" id="61654"/>
    <lineage>
        <taxon>Bacteria</taxon>
        <taxon>Pseudomonadati</taxon>
        <taxon>Pseudomonadota</taxon>
        <taxon>Alphaproteobacteria</taxon>
        <taxon>Hyphomicrobiales</taxon>
        <taxon>Methylopilaceae</taxon>
        <taxon>Methylopila</taxon>
    </lineage>
</organism>
<accession>A0A9W6MR23</accession>
<reference evidence="3 4" key="2">
    <citation type="submission" date="2021-01" db="EMBL/GenBank/DDBJ databases">
        <title>Genomic Encyclopedia of Type Strains, Phase IV (KMG-IV): sequencing the most valuable type-strain genomes for metagenomic binning, comparative biology and taxonomic classification.</title>
        <authorList>
            <person name="Goeker M."/>
        </authorList>
    </citation>
    <scope>NUCLEOTIDE SEQUENCE [LARGE SCALE GENOMIC DNA]</scope>
    <source>
        <strain evidence="3 4">DSM 6130</strain>
    </source>
</reference>
<dbReference type="PANTHER" id="PTHR36836:SF1">
    <property type="entry name" value="COLANIC ACID BIOSYNTHESIS PROTEIN WCAK"/>
    <property type="match status" value="1"/>
</dbReference>
<dbReference type="Proteomes" id="UP001143400">
    <property type="component" value="Unassembled WGS sequence"/>
</dbReference>
<dbReference type="EMBL" id="JAFBCY010000002">
    <property type="protein sequence ID" value="MBM7851803.1"/>
    <property type="molecule type" value="Genomic_DNA"/>
</dbReference>
<reference evidence="2" key="3">
    <citation type="submission" date="2023-01" db="EMBL/GenBank/DDBJ databases">
        <authorList>
            <person name="Sun Q."/>
            <person name="Evtushenko L."/>
        </authorList>
    </citation>
    <scope>NUCLEOTIDE SEQUENCE</scope>
    <source>
        <strain evidence="2">VKM B-1606</strain>
    </source>
</reference>
<evidence type="ECO:0000313" key="3">
    <source>
        <dbReference type="EMBL" id="MBM7851803.1"/>
    </source>
</evidence>
<reference evidence="2" key="1">
    <citation type="journal article" date="2014" name="Int. J. Syst. Evol. Microbiol.">
        <title>Complete genome sequence of Corynebacterium casei LMG S-19264T (=DSM 44701T), isolated from a smear-ripened cheese.</title>
        <authorList>
            <consortium name="US DOE Joint Genome Institute (JGI-PGF)"/>
            <person name="Walter F."/>
            <person name="Albersmeier A."/>
            <person name="Kalinowski J."/>
            <person name="Ruckert C."/>
        </authorList>
    </citation>
    <scope>NUCLEOTIDE SEQUENCE</scope>
    <source>
        <strain evidence="2">VKM B-1606</strain>
    </source>
</reference>
<comment type="caution">
    <text evidence="2">The sequence shown here is derived from an EMBL/GenBank/DDBJ whole genome shotgun (WGS) entry which is preliminary data.</text>
</comment>
<name>A0A9W6MR23_9HYPH</name>
<dbReference type="Proteomes" id="UP000758856">
    <property type="component" value="Unassembled WGS sequence"/>
</dbReference>
<dbReference type="PANTHER" id="PTHR36836">
    <property type="entry name" value="COLANIC ACID BIOSYNTHESIS PROTEIN WCAK"/>
    <property type="match status" value="1"/>
</dbReference>
<dbReference type="Pfam" id="PF04230">
    <property type="entry name" value="PS_pyruv_trans"/>
    <property type="match status" value="1"/>
</dbReference>
<keyword evidence="4" id="KW-1185">Reference proteome</keyword>
<evidence type="ECO:0000259" key="1">
    <source>
        <dbReference type="Pfam" id="PF04230"/>
    </source>
</evidence>
<sequence length="355" mass="39138">MARARSLVVRGYYGNGNCGDEALLATLLQYFSPAYKFIVSVNDAGRVAANLKKKKIGVYADVKVVWSLDRGVVTRRDVAGFLLGGGGLGLGFGWDQYMFAWRKGKKIIHTGVHVTEEYVSPTPDAFNDVTRALLGSAHFFSVRHRLSVETAARLGVRAAYVPDWAFALHAEPGPTPARDYVVVTIRADAHQRNPHTLRCLQSIAAFAEAEGLDVVLLPFDISDQRLTRRLKVAGQMLGGLFYRPAYVKHLIAHAKVAFSLGRYHPIVFAMASDVPVFSVDAVRRGRSDDKTCLQLVEEGLDDFHFPIDRLDAFTPAEISRLVRRYAVSGTYSKSFMNNAALVDAAAGRIHEILKS</sequence>
<dbReference type="EMBL" id="BSFF01000001">
    <property type="protein sequence ID" value="GLK54867.1"/>
    <property type="molecule type" value="Genomic_DNA"/>
</dbReference>
<evidence type="ECO:0000313" key="2">
    <source>
        <dbReference type="EMBL" id="GLK54867.1"/>
    </source>
</evidence>
<evidence type="ECO:0000313" key="4">
    <source>
        <dbReference type="Proteomes" id="UP000758856"/>
    </source>
</evidence>
<protein>
    <recommendedName>
        <fullName evidence="1">Polysaccharide pyruvyl transferase domain-containing protein</fullName>
    </recommendedName>
</protein>
<dbReference type="InterPro" id="IPR007345">
    <property type="entry name" value="Polysacch_pyruvyl_Trfase"/>
</dbReference>
<proteinExistence type="predicted"/>
<dbReference type="RefSeq" id="WP_246482414.1">
    <property type="nucleotide sequence ID" value="NZ_BSFF01000001.1"/>
</dbReference>
<gene>
    <name evidence="2" type="ORF">GCM10008170_08860</name>
    <name evidence="3" type="ORF">JOD31_002028</name>
</gene>
<dbReference type="AlphaFoldDB" id="A0A9W6MR23"/>